<dbReference type="PANTHER" id="PTHR31973">
    <property type="entry name" value="POLYPROTEIN, PUTATIVE-RELATED"/>
    <property type="match status" value="1"/>
</dbReference>
<organism evidence="1 2">
    <name type="scientific">Quercus suber</name>
    <name type="common">Cork oak</name>
    <dbReference type="NCBI Taxonomy" id="58331"/>
    <lineage>
        <taxon>Eukaryota</taxon>
        <taxon>Viridiplantae</taxon>
        <taxon>Streptophyta</taxon>
        <taxon>Embryophyta</taxon>
        <taxon>Tracheophyta</taxon>
        <taxon>Spermatophyta</taxon>
        <taxon>Magnoliopsida</taxon>
        <taxon>eudicotyledons</taxon>
        <taxon>Gunneridae</taxon>
        <taxon>Pentapetalae</taxon>
        <taxon>rosids</taxon>
        <taxon>fabids</taxon>
        <taxon>Fagales</taxon>
        <taxon>Fagaceae</taxon>
        <taxon>Quercus</taxon>
    </lineage>
</organism>
<dbReference type="PANTHER" id="PTHR31973:SF195">
    <property type="entry name" value="MUDR FAMILY TRANSPOSASE"/>
    <property type="match status" value="1"/>
</dbReference>
<proteinExistence type="predicted"/>
<sequence length="260" mass="29268">MFLGTVTLCRKGDAEHDVPPDGGPFVSVRISSKPKMRHYFNRVVTDHLDFGTRNGIFSVSVSDNWIKTSSLSYSSEVRIIARPLEAKLFHQLRFGAVVNDYAMGQLMTSNVINEIGTCFGLRLTVAQSKGSLLALYKTKHDKPIYGLCYYVGWTLHVENQLVGDTIGHVIPDDGICIISDRHLGIKNAIANWPRGDDGKTRVFHRYCLRHVASNFNTHFQNSTLKSTCLKAGYATQVVKFDTIMESIKQVEMEAIRNKRR</sequence>
<evidence type="ECO:0000313" key="2">
    <source>
        <dbReference type="Proteomes" id="UP000237347"/>
    </source>
</evidence>
<dbReference type="AlphaFoldDB" id="A0AAW0LLU1"/>
<evidence type="ECO:0008006" key="3">
    <source>
        <dbReference type="Google" id="ProtNLM"/>
    </source>
</evidence>
<dbReference type="Proteomes" id="UP000237347">
    <property type="component" value="Unassembled WGS sequence"/>
</dbReference>
<name>A0AAW0LLU1_QUESU</name>
<protein>
    <recommendedName>
        <fullName evidence="3">Transposase</fullName>
    </recommendedName>
</protein>
<comment type="caution">
    <text evidence="1">The sequence shown here is derived from an EMBL/GenBank/DDBJ whole genome shotgun (WGS) entry which is preliminary data.</text>
</comment>
<reference evidence="1 2" key="1">
    <citation type="journal article" date="2018" name="Sci. Data">
        <title>The draft genome sequence of cork oak.</title>
        <authorList>
            <person name="Ramos A.M."/>
            <person name="Usie A."/>
            <person name="Barbosa P."/>
            <person name="Barros P.M."/>
            <person name="Capote T."/>
            <person name="Chaves I."/>
            <person name="Simoes F."/>
            <person name="Abreu I."/>
            <person name="Carrasquinho I."/>
            <person name="Faro C."/>
            <person name="Guimaraes J.B."/>
            <person name="Mendonca D."/>
            <person name="Nobrega F."/>
            <person name="Rodrigues L."/>
            <person name="Saibo N.J.M."/>
            <person name="Varela M.C."/>
            <person name="Egas C."/>
            <person name="Matos J."/>
            <person name="Miguel C.M."/>
            <person name="Oliveira M.M."/>
            <person name="Ricardo C.P."/>
            <person name="Goncalves S."/>
        </authorList>
    </citation>
    <scope>NUCLEOTIDE SEQUENCE [LARGE SCALE GENOMIC DNA]</scope>
    <source>
        <strain evidence="2">cv. HL8</strain>
    </source>
</reference>
<gene>
    <name evidence="1" type="ORF">CFP56_042282</name>
</gene>
<keyword evidence="2" id="KW-1185">Reference proteome</keyword>
<evidence type="ECO:0000313" key="1">
    <source>
        <dbReference type="EMBL" id="KAK7851361.1"/>
    </source>
</evidence>
<accession>A0AAW0LLU1</accession>
<dbReference type="EMBL" id="PKMF04000088">
    <property type="protein sequence ID" value="KAK7851361.1"/>
    <property type="molecule type" value="Genomic_DNA"/>
</dbReference>